<feature type="chain" id="PRO_5004650544" evidence="3">
    <location>
        <begin position="24"/>
        <end position="291"/>
    </location>
</feature>
<dbReference type="Proteomes" id="UP000016895">
    <property type="component" value="Chromosome 2"/>
</dbReference>
<dbReference type="STRING" id="28173.VIBNI_B0606"/>
<evidence type="ECO:0000256" key="1">
    <source>
        <dbReference type="ARBA" id="ARBA00010333"/>
    </source>
</evidence>
<name>U4KBX2_9VIBR</name>
<dbReference type="PANTHER" id="PTHR35936">
    <property type="entry name" value="MEMBRANE-BOUND LYTIC MUREIN TRANSGLYCOSYLASE F"/>
    <property type="match status" value="1"/>
</dbReference>
<dbReference type="eggNOG" id="COG0834">
    <property type="taxonomic scope" value="Bacteria"/>
</dbReference>
<evidence type="ECO:0000259" key="4">
    <source>
        <dbReference type="Pfam" id="PF00497"/>
    </source>
</evidence>
<dbReference type="RefSeq" id="WP_022561030.1">
    <property type="nucleotide sequence ID" value="NC_022543.1"/>
</dbReference>
<protein>
    <submittedName>
        <fullName evidence="5">Putative Bacterial extracellular solute-binding proteins, family</fullName>
    </submittedName>
</protein>
<dbReference type="AlphaFoldDB" id="U4KBX2"/>
<dbReference type="Gene3D" id="3.40.190.10">
    <property type="entry name" value="Periplasmic binding protein-like II"/>
    <property type="match status" value="2"/>
</dbReference>
<dbReference type="EMBL" id="FO203527">
    <property type="protein sequence ID" value="CCO60411.1"/>
    <property type="molecule type" value="Genomic_DNA"/>
</dbReference>
<evidence type="ECO:0000313" key="6">
    <source>
        <dbReference type="Proteomes" id="UP000016895"/>
    </source>
</evidence>
<proteinExistence type="inferred from homology"/>
<dbReference type="KEGG" id="vni:VIBNI_B0606"/>
<keyword evidence="2 3" id="KW-0732">Signal</keyword>
<comment type="similarity">
    <text evidence="1">Belongs to the bacterial solute-binding protein 3 family.</text>
</comment>
<sequence length="291" mass="32905">MRIRSLIWLLTVLAMANISHSVASEDNQEKVSVCSESWAPFYYQDPESKSQAPPRIMGINVDILKAISQASGLDFEFELMPHKRCLHNTQKHGNQKKHEITSDVTYSADKEKDFYFVGPAYSLSRAIFYSKNQFPKGVFNPKSAYKITKVKEMRHFTVCESDGRIFNDYYAKHGVPKENIVSSSNASLSSLLMMLDKGRCEIMEVPAAILAGSVAIENLMLQENVHCQQLNEEPVGFYFLVSKASPRAEYLVSTLNQGLIKLKHSGQHQKIIEHYFTLLSNRNGKAITDCL</sequence>
<keyword evidence="6" id="KW-1185">Reference proteome</keyword>
<dbReference type="PANTHER" id="PTHR35936:SF25">
    <property type="entry name" value="ABC TRANSPORTER SUBSTRATE-BINDING PROTEIN"/>
    <property type="match status" value="1"/>
</dbReference>
<feature type="domain" description="Solute-binding protein family 3/N-terminal" evidence="4">
    <location>
        <begin position="35"/>
        <end position="277"/>
    </location>
</feature>
<organism evidence="5 6">
    <name type="scientific">Vibrio nigripulchritudo</name>
    <dbReference type="NCBI Taxonomy" id="28173"/>
    <lineage>
        <taxon>Bacteria</taxon>
        <taxon>Pseudomonadati</taxon>
        <taxon>Pseudomonadota</taxon>
        <taxon>Gammaproteobacteria</taxon>
        <taxon>Vibrionales</taxon>
        <taxon>Vibrionaceae</taxon>
        <taxon>Vibrio</taxon>
    </lineage>
</organism>
<evidence type="ECO:0000313" key="5">
    <source>
        <dbReference type="EMBL" id="CCO60411.1"/>
    </source>
</evidence>
<dbReference type="SUPFAM" id="SSF53850">
    <property type="entry name" value="Periplasmic binding protein-like II"/>
    <property type="match status" value="1"/>
</dbReference>
<dbReference type="Pfam" id="PF00497">
    <property type="entry name" value="SBP_bac_3"/>
    <property type="match status" value="1"/>
</dbReference>
<evidence type="ECO:0000256" key="2">
    <source>
        <dbReference type="ARBA" id="ARBA00022729"/>
    </source>
</evidence>
<dbReference type="InterPro" id="IPR001638">
    <property type="entry name" value="Solute-binding_3/MltF_N"/>
</dbReference>
<dbReference type="OrthoDB" id="5904382at2"/>
<gene>
    <name evidence="5" type="ORF">VIBNI_B0606</name>
</gene>
<evidence type="ECO:0000256" key="3">
    <source>
        <dbReference type="SAM" id="SignalP"/>
    </source>
</evidence>
<feature type="signal peptide" evidence="3">
    <location>
        <begin position="1"/>
        <end position="23"/>
    </location>
</feature>
<reference evidence="5 6" key="1">
    <citation type="journal article" date="2013" name="ISME J.">
        <title>Comparative genomics of pathogenic lineages of Vibrio nigripulchritudo identifies virulence-associated traits.</title>
        <authorList>
            <person name="Goudenege D."/>
            <person name="Labreuche Y."/>
            <person name="Krin E."/>
            <person name="Ansquer D."/>
            <person name="Mangenot S."/>
            <person name="Calteau A."/>
            <person name="Medigue C."/>
            <person name="Mazel D."/>
            <person name="Polz M.F."/>
            <person name="Le Roux F."/>
        </authorList>
    </citation>
    <scope>NUCLEOTIDE SEQUENCE [LARGE SCALE GENOMIC DNA]</scope>
    <source>
        <strain evidence="6">SnF1</strain>
    </source>
</reference>
<accession>U4KBX2</accession>
<dbReference type="PATRIC" id="fig|1260221.3.peg.4260"/>